<dbReference type="OrthoDB" id="9803416at2"/>
<reference evidence="7 8" key="1">
    <citation type="journal article" date="2015" name="Genome Announc.">
        <title>Expanding the biotechnology potential of lactobacilli through comparative genomics of 213 strains and associated genera.</title>
        <authorList>
            <person name="Sun Z."/>
            <person name="Harris H.M."/>
            <person name="McCann A."/>
            <person name="Guo C."/>
            <person name="Argimon S."/>
            <person name="Zhang W."/>
            <person name="Yang X."/>
            <person name="Jeffery I.B."/>
            <person name="Cooney J.C."/>
            <person name="Kagawa T.F."/>
            <person name="Liu W."/>
            <person name="Song Y."/>
            <person name="Salvetti E."/>
            <person name="Wrobel A."/>
            <person name="Rasinkangas P."/>
            <person name="Parkhill J."/>
            <person name="Rea M.C."/>
            <person name="O'Sullivan O."/>
            <person name="Ritari J."/>
            <person name="Douillard F.P."/>
            <person name="Paul Ross R."/>
            <person name="Yang R."/>
            <person name="Briner A.E."/>
            <person name="Felis G.E."/>
            <person name="de Vos W.M."/>
            <person name="Barrangou R."/>
            <person name="Klaenhammer T.R."/>
            <person name="Caufield P.W."/>
            <person name="Cui Y."/>
            <person name="Zhang H."/>
            <person name="O'Toole P.W."/>
        </authorList>
    </citation>
    <scope>NUCLEOTIDE SEQUENCE [LARGE SCALE GENOMIC DNA]</scope>
    <source>
        <strain evidence="7 8">DSM 18527</strain>
    </source>
</reference>
<dbReference type="AlphaFoldDB" id="X0QMI6"/>
<dbReference type="Gene3D" id="3.30.460.20">
    <property type="entry name" value="CorA soluble domain-like"/>
    <property type="match status" value="1"/>
</dbReference>
<feature type="transmembrane region" description="Helical" evidence="6">
    <location>
        <begin position="236"/>
        <end position="255"/>
    </location>
</feature>
<dbReference type="RefSeq" id="WP_035452614.1">
    <property type="nucleotide sequence ID" value="NZ_AZGA01000087.1"/>
</dbReference>
<dbReference type="GO" id="GO:0046873">
    <property type="term" value="F:metal ion transmembrane transporter activity"/>
    <property type="evidence" value="ECO:0007669"/>
    <property type="project" value="InterPro"/>
</dbReference>
<accession>X0QMI6</accession>
<dbReference type="InterPro" id="IPR002523">
    <property type="entry name" value="MgTranspt_CorA/ZnTranspt_ZntB"/>
</dbReference>
<comment type="subcellular location">
    <subcellularLocation>
        <location evidence="1">Membrane</location>
        <topology evidence="1">Multi-pass membrane protein</topology>
    </subcellularLocation>
</comment>
<dbReference type="EMBL" id="AZGA01000087">
    <property type="protein sequence ID" value="KRM30838.1"/>
    <property type="molecule type" value="Genomic_DNA"/>
</dbReference>
<keyword evidence="3 6" id="KW-0812">Transmembrane</keyword>
<evidence type="ECO:0000313" key="7">
    <source>
        <dbReference type="EMBL" id="KRM30838.1"/>
    </source>
</evidence>
<evidence type="ECO:0000256" key="4">
    <source>
        <dbReference type="ARBA" id="ARBA00022989"/>
    </source>
</evidence>
<sequence>MEVKNWQWHHTTLATPDSEARAKEAYHLTSEQLGYAYDKNERAHVEYDNLTKSFLLVFNCPPAPNQRLDHNPRPITFIIKDKMILTFGTEVAKKELSDCLVQTEPKSVYDFLLEALFMLTGKYVPVAETLDIERRQASGKLHHKTTRKELIALSDLEANALYISTAARQNTIALKQIKALITFHDFSESEKERLEDVLIEATQVVEMLLLTEQNLNQLDGSYNNVLNNNLNDTMKFLTIWSILLTAPTIISGFFGQNVNLPLQHSPYGWQLSLLFVAVLWFALAMIIKKFIK</sequence>
<dbReference type="SUPFAM" id="SSF143865">
    <property type="entry name" value="CorA soluble domain-like"/>
    <property type="match status" value="1"/>
</dbReference>
<dbReference type="SUPFAM" id="SSF144083">
    <property type="entry name" value="Magnesium transport protein CorA, transmembrane region"/>
    <property type="match status" value="1"/>
</dbReference>
<dbReference type="InterPro" id="IPR045863">
    <property type="entry name" value="CorA_TM1_TM2"/>
</dbReference>
<dbReference type="InterPro" id="IPR047199">
    <property type="entry name" value="CorA-like"/>
</dbReference>
<comment type="similarity">
    <text evidence="2">Belongs to the CorA metal ion transporter (MIT) (TC 1.A.35) family.</text>
</comment>
<evidence type="ECO:0000256" key="1">
    <source>
        <dbReference type="ARBA" id="ARBA00004141"/>
    </source>
</evidence>
<dbReference type="PATRIC" id="fig|1423734.3.peg.1411"/>
<evidence type="ECO:0000313" key="8">
    <source>
        <dbReference type="Proteomes" id="UP000051236"/>
    </source>
</evidence>
<dbReference type="CDD" id="cd12827">
    <property type="entry name" value="EcCorA_ZntB-like_u2"/>
    <property type="match status" value="1"/>
</dbReference>
<keyword evidence="5 6" id="KW-0472">Membrane</keyword>
<dbReference type="PANTHER" id="PTHR47891:SF1">
    <property type="entry name" value="CORA-MAGNESIUM AND COBALT TRANSPORTER"/>
    <property type="match status" value="1"/>
</dbReference>
<dbReference type="Gene3D" id="1.20.58.340">
    <property type="entry name" value="Magnesium transport protein CorA, transmembrane region"/>
    <property type="match status" value="2"/>
</dbReference>
<keyword evidence="8" id="KW-1185">Reference proteome</keyword>
<proteinExistence type="inferred from homology"/>
<dbReference type="Pfam" id="PF01544">
    <property type="entry name" value="CorA"/>
    <property type="match status" value="1"/>
</dbReference>
<comment type="caution">
    <text evidence="7">The sequence shown here is derived from an EMBL/GenBank/DDBJ whole genome shotgun (WGS) entry which is preliminary data.</text>
</comment>
<dbReference type="InterPro" id="IPR045861">
    <property type="entry name" value="CorA_cytoplasmic_dom"/>
</dbReference>
<evidence type="ECO:0000256" key="5">
    <source>
        <dbReference type="ARBA" id="ARBA00023136"/>
    </source>
</evidence>
<evidence type="ECO:0000256" key="6">
    <source>
        <dbReference type="SAM" id="Phobius"/>
    </source>
</evidence>
<evidence type="ECO:0000256" key="3">
    <source>
        <dbReference type="ARBA" id="ARBA00022692"/>
    </source>
</evidence>
<keyword evidence="4 6" id="KW-1133">Transmembrane helix</keyword>
<dbReference type="GO" id="GO:0016020">
    <property type="term" value="C:membrane"/>
    <property type="evidence" value="ECO:0007669"/>
    <property type="project" value="UniProtKB-SubCell"/>
</dbReference>
<evidence type="ECO:0000256" key="2">
    <source>
        <dbReference type="ARBA" id="ARBA00009765"/>
    </source>
</evidence>
<feature type="transmembrane region" description="Helical" evidence="6">
    <location>
        <begin position="267"/>
        <end position="287"/>
    </location>
</feature>
<name>X0QMI6_9LACO</name>
<gene>
    <name evidence="7" type="ORF">FC83_GL001397</name>
</gene>
<protein>
    <submittedName>
        <fullName evidence="7">Mg2+ and Co2+ transporter</fullName>
    </submittedName>
</protein>
<dbReference type="eggNOG" id="COG0598">
    <property type="taxonomic scope" value="Bacteria"/>
</dbReference>
<dbReference type="Proteomes" id="UP000051236">
    <property type="component" value="Unassembled WGS sequence"/>
</dbReference>
<dbReference type="PANTHER" id="PTHR47891">
    <property type="entry name" value="TRANSPORTER-RELATED"/>
    <property type="match status" value="1"/>
</dbReference>
<organism evidence="7 8">
    <name type="scientific">Agrilactobacillus composti DSM 18527 = JCM 14202</name>
    <dbReference type="NCBI Taxonomy" id="1423734"/>
    <lineage>
        <taxon>Bacteria</taxon>
        <taxon>Bacillati</taxon>
        <taxon>Bacillota</taxon>
        <taxon>Bacilli</taxon>
        <taxon>Lactobacillales</taxon>
        <taxon>Lactobacillaceae</taxon>
        <taxon>Agrilactobacillus</taxon>
    </lineage>
</organism>